<accession>A0A0D3JMG9</accession>
<evidence type="ECO:0000313" key="3">
    <source>
        <dbReference type="EnsemblProtists" id="EOD24704"/>
    </source>
</evidence>
<keyword evidence="4" id="KW-1185">Reference proteome</keyword>
<evidence type="ECO:0000313" key="4">
    <source>
        <dbReference type="Proteomes" id="UP000013827"/>
    </source>
</evidence>
<dbReference type="InterPro" id="IPR013767">
    <property type="entry name" value="PAS_fold"/>
</dbReference>
<organism evidence="3 4">
    <name type="scientific">Emiliania huxleyi (strain CCMP1516)</name>
    <dbReference type="NCBI Taxonomy" id="280463"/>
    <lineage>
        <taxon>Eukaryota</taxon>
        <taxon>Haptista</taxon>
        <taxon>Haptophyta</taxon>
        <taxon>Prymnesiophyceae</taxon>
        <taxon>Isochrysidales</taxon>
        <taxon>Noelaerhabdaceae</taxon>
        <taxon>Emiliania</taxon>
    </lineage>
</organism>
<dbReference type="AlphaFoldDB" id="A0A0D3JMG9"/>
<evidence type="ECO:0000259" key="2">
    <source>
        <dbReference type="PROSITE" id="PS50112"/>
    </source>
</evidence>
<dbReference type="InterPro" id="IPR000014">
    <property type="entry name" value="PAS"/>
</dbReference>
<dbReference type="CDD" id="cd00130">
    <property type="entry name" value="PAS"/>
    <property type="match status" value="1"/>
</dbReference>
<dbReference type="GeneID" id="17270251"/>
<reference evidence="3" key="2">
    <citation type="submission" date="2024-10" db="UniProtKB">
        <authorList>
            <consortium name="EnsemblProtists"/>
        </authorList>
    </citation>
    <scope>IDENTIFICATION</scope>
</reference>
<feature type="domain" description="PAS" evidence="2">
    <location>
        <begin position="1"/>
        <end position="39"/>
    </location>
</feature>
<protein>
    <recommendedName>
        <fullName evidence="2">PAS domain-containing protein</fullName>
    </recommendedName>
</protein>
<dbReference type="Pfam" id="PF00989">
    <property type="entry name" value="PAS"/>
    <property type="match status" value="1"/>
</dbReference>
<keyword evidence="1" id="KW-0812">Transmembrane</keyword>
<proteinExistence type="predicted"/>
<reference evidence="4" key="1">
    <citation type="journal article" date="2013" name="Nature">
        <title>Pan genome of the phytoplankton Emiliania underpins its global distribution.</title>
        <authorList>
            <person name="Read B.A."/>
            <person name="Kegel J."/>
            <person name="Klute M.J."/>
            <person name="Kuo A."/>
            <person name="Lefebvre S.C."/>
            <person name="Maumus F."/>
            <person name="Mayer C."/>
            <person name="Miller J."/>
            <person name="Monier A."/>
            <person name="Salamov A."/>
            <person name="Young J."/>
            <person name="Aguilar M."/>
            <person name="Claverie J.M."/>
            <person name="Frickenhaus S."/>
            <person name="Gonzalez K."/>
            <person name="Herman E.K."/>
            <person name="Lin Y.C."/>
            <person name="Napier J."/>
            <person name="Ogata H."/>
            <person name="Sarno A.F."/>
            <person name="Shmutz J."/>
            <person name="Schroeder D."/>
            <person name="de Vargas C."/>
            <person name="Verret F."/>
            <person name="von Dassow P."/>
            <person name="Valentin K."/>
            <person name="Van de Peer Y."/>
            <person name="Wheeler G."/>
            <person name="Dacks J.B."/>
            <person name="Delwiche C.F."/>
            <person name="Dyhrman S.T."/>
            <person name="Glockner G."/>
            <person name="John U."/>
            <person name="Richards T."/>
            <person name="Worden A.Z."/>
            <person name="Zhang X."/>
            <person name="Grigoriev I.V."/>
            <person name="Allen A.E."/>
            <person name="Bidle K."/>
            <person name="Borodovsky M."/>
            <person name="Bowler C."/>
            <person name="Brownlee C."/>
            <person name="Cock J.M."/>
            <person name="Elias M."/>
            <person name="Gladyshev V.N."/>
            <person name="Groth M."/>
            <person name="Guda C."/>
            <person name="Hadaegh A."/>
            <person name="Iglesias-Rodriguez M.D."/>
            <person name="Jenkins J."/>
            <person name="Jones B.M."/>
            <person name="Lawson T."/>
            <person name="Leese F."/>
            <person name="Lindquist E."/>
            <person name="Lobanov A."/>
            <person name="Lomsadze A."/>
            <person name="Malik S.B."/>
            <person name="Marsh M.E."/>
            <person name="Mackinder L."/>
            <person name="Mock T."/>
            <person name="Mueller-Roeber B."/>
            <person name="Pagarete A."/>
            <person name="Parker M."/>
            <person name="Probert I."/>
            <person name="Quesneville H."/>
            <person name="Raines C."/>
            <person name="Rensing S.A."/>
            <person name="Riano-Pachon D.M."/>
            <person name="Richier S."/>
            <person name="Rokitta S."/>
            <person name="Shiraiwa Y."/>
            <person name="Soanes D.M."/>
            <person name="van der Giezen M."/>
            <person name="Wahlund T.M."/>
            <person name="Williams B."/>
            <person name="Wilson W."/>
            <person name="Wolfe G."/>
            <person name="Wurch L.L."/>
        </authorList>
    </citation>
    <scope>NUCLEOTIDE SEQUENCE</scope>
</reference>
<dbReference type="RefSeq" id="XP_005777133.1">
    <property type="nucleotide sequence ID" value="XM_005777076.1"/>
</dbReference>
<dbReference type="Gene3D" id="3.30.450.20">
    <property type="entry name" value="PAS domain"/>
    <property type="match status" value="1"/>
</dbReference>
<dbReference type="PaxDb" id="2903-EOD24704"/>
<dbReference type="GO" id="GO:0006355">
    <property type="term" value="P:regulation of DNA-templated transcription"/>
    <property type="evidence" value="ECO:0007669"/>
    <property type="project" value="InterPro"/>
</dbReference>
<evidence type="ECO:0000256" key="1">
    <source>
        <dbReference type="SAM" id="Phobius"/>
    </source>
</evidence>
<dbReference type="EnsemblProtists" id="EOD24704">
    <property type="protein sequence ID" value="EOD24704"/>
    <property type="gene ID" value="EMIHUDRAFT_435451"/>
</dbReference>
<keyword evidence="1" id="KW-1133">Transmembrane helix</keyword>
<dbReference type="SUPFAM" id="SSF55785">
    <property type="entry name" value="PYP-like sensor domain (PAS domain)"/>
    <property type="match status" value="1"/>
</dbReference>
<name>A0A0D3JMG9_EMIH1</name>
<feature type="transmembrane region" description="Helical" evidence="1">
    <location>
        <begin position="123"/>
        <end position="141"/>
    </location>
</feature>
<dbReference type="InterPro" id="IPR035965">
    <property type="entry name" value="PAS-like_dom_sf"/>
</dbReference>
<dbReference type="PROSITE" id="PS50112">
    <property type="entry name" value="PAS"/>
    <property type="match status" value="1"/>
</dbReference>
<dbReference type="KEGG" id="ehx:EMIHUDRAFT_435451"/>
<dbReference type="HOGENOM" id="CLU_738583_0_0_1"/>
<keyword evidence="1" id="KW-0472">Membrane</keyword>
<dbReference type="Proteomes" id="UP000013827">
    <property type="component" value="Unassembled WGS sequence"/>
</dbReference>
<sequence length="375" mass="37368">MAPSSDKPTIVCDGAGKVVGVNDAWSALCGYTESEALGKRPADLLQCETTEFDVAAEFTKTLLATGRSEAILTNRTKDGRVFKHRLVGERLGNLLIAEGTVIVPPAPRKAATRKATRASSADVWGALVSLVALLAAFAAAYDLAAAPDEPPLPPVESQELAAASPPHAELVSLCKSVATGGFIAGTKAGAAAKLAWKAVAESQELAAASPPHAELVSLCKSVATGGFIAGTKAGAAAKLAWKAVAESQDLAAASAPHADLVGVCKSVATGGFIAGTKAGAAAKLAWKAVAESQDLAAASAPHADLVSVCKSVATGGFIAGEATSRSVAQGLTKAGAAAKTAWETVAPKGAFFGLAAMGNLDLFLVGGAVSALSGM</sequence>
<dbReference type="NCBIfam" id="TIGR00229">
    <property type="entry name" value="sensory_box"/>
    <property type="match status" value="1"/>
</dbReference>